<evidence type="ECO:0000256" key="1">
    <source>
        <dbReference type="SAM" id="Phobius"/>
    </source>
</evidence>
<reference evidence="2" key="1">
    <citation type="submission" date="2020-03" db="EMBL/GenBank/DDBJ databases">
        <title>Draft sequencing of Paenibacilllus sp. S3N08.</title>
        <authorList>
            <person name="Kim D.-U."/>
        </authorList>
    </citation>
    <scope>NUCLEOTIDE SEQUENCE</scope>
    <source>
        <strain evidence="2">S3N08</strain>
    </source>
</reference>
<protein>
    <submittedName>
        <fullName evidence="2">Uncharacterized protein</fullName>
    </submittedName>
</protein>
<feature type="transmembrane region" description="Helical" evidence="1">
    <location>
        <begin position="7"/>
        <end position="23"/>
    </location>
</feature>
<dbReference type="RefSeq" id="WP_166153647.1">
    <property type="nucleotide sequence ID" value="NZ_JAAOIW010000011.1"/>
</dbReference>
<name>A0ABX0JC52_9BACL</name>
<comment type="caution">
    <text evidence="2">The sequence shown here is derived from an EMBL/GenBank/DDBJ whole genome shotgun (WGS) entry which is preliminary data.</text>
</comment>
<sequence>MSFTFKMILYLLITTFMMVAIILDHADNKNVMYIEMEASEAILKAPPAGYITSALQQQIKDNLVQTRGLVSSDIQITGDVSVTQRKVRGSAAEDITLIISYPRRLYIFFGDIVTNDSKAFRRIKTEYAP</sequence>
<evidence type="ECO:0000313" key="2">
    <source>
        <dbReference type="EMBL" id="NHN33351.1"/>
    </source>
</evidence>
<proteinExistence type="predicted"/>
<organism evidence="2 3">
    <name type="scientific">Paenibacillus agricola</name>
    <dbReference type="NCBI Taxonomy" id="2716264"/>
    <lineage>
        <taxon>Bacteria</taxon>
        <taxon>Bacillati</taxon>
        <taxon>Bacillota</taxon>
        <taxon>Bacilli</taxon>
        <taxon>Bacillales</taxon>
        <taxon>Paenibacillaceae</taxon>
        <taxon>Paenibacillus</taxon>
    </lineage>
</organism>
<keyword evidence="1" id="KW-0812">Transmembrane</keyword>
<dbReference type="Proteomes" id="UP001165962">
    <property type="component" value="Unassembled WGS sequence"/>
</dbReference>
<dbReference type="EMBL" id="JAAOIW010000011">
    <property type="protein sequence ID" value="NHN33351.1"/>
    <property type="molecule type" value="Genomic_DNA"/>
</dbReference>
<accession>A0ABX0JC52</accession>
<evidence type="ECO:0000313" key="3">
    <source>
        <dbReference type="Proteomes" id="UP001165962"/>
    </source>
</evidence>
<keyword evidence="1" id="KW-0472">Membrane</keyword>
<keyword evidence="3" id="KW-1185">Reference proteome</keyword>
<gene>
    <name evidence="2" type="ORF">G9U52_26420</name>
</gene>
<keyword evidence="1" id="KW-1133">Transmembrane helix</keyword>